<dbReference type="InterPro" id="IPR001227">
    <property type="entry name" value="Ac_transferase_dom_sf"/>
</dbReference>
<dbReference type="Pfam" id="PF00698">
    <property type="entry name" value="Acyl_transf_1"/>
    <property type="match status" value="1"/>
</dbReference>
<evidence type="ECO:0000256" key="5">
    <source>
        <dbReference type="ARBA" id="ARBA00023315"/>
    </source>
</evidence>
<feature type="compositionally biased region" description="Low complexity" evidence="6">
    <location>
        <begin position="1019"/>
        <end position="1039"/>
    </location>
</feature>
<dbReference type="InterPro" id="IPR016036">
    <property type="entry name" value="Malonyl_transacylase_ACP-bd"/>
</dbReference>
<organism evidence="9 10">
    <name type="scientific">Streptomyces stramineus</name>
    <dbReference type="NCBI Taxonomy" id="173861"/>
    <lineage>
        <taxon>Bacteria</taxon>
        <taxon>Bacillati</taxon>
        <taxon>Actinomycetota</taxon>
        <taxon>Actinomycetes</taxon>
        <taxon>Kitasatosporales</taxon>
        <taxon>Streptomycetaceae</taxon>
        <taxon>Streptomyces</taxon>
    </lineage>
</organism>
<dbReference type="InterPro" id="IPR014043">
    <property type="entry name" value="Acyl_transferase_dom"/>
</dbReference>
<feature type="domain" description="Ketosynthase family 3 (KS3)" evidence="8">
    <location>
        <begin position="6"/>
        <end position="438"/>
    </location>
</feature>
<dbReference type="Pfam" id="PF16197">
    <property type="entry name" value="KAsynt_C_assoc"/>
    <property type="match status" value="1"/>
</dbReference>
<dbReference type="InterPro" id="IPR032821">
    <property type="entry name" value="PKS_assoc"/>
</dbReference>
<dbReference type="PROSITE" id="PS50075">
    <property type="entry name" value="CARRIER"/>
    <property type="match status" value="1"/>
</dbReference>
<keyword evidence="3" id="KW-0808">Transferase</keyword>
<dbReference type="InterPro" id="IPR050091">
    <property type="entry name" value="PKS_NRPS_Biosynth_Enz"/>
</dbReference>
<sequence length="1098" mass="115207">MNLPRDTAVAVIGTAFRYPGADTPEEFWRIIRDGEDRITRFTDGELAAAGVPEDRYRAPDFVGATGLLTDIAGFDARHFGMSAREAQLTDPQQRLFLECAQHALEDAGYPGERDGSRVGVYATTGYHLYSMENYLLNNVLPAEPGDDWLSRMQAMVGNYTDFTATRVSHRLGLTGPSVNVQTGCSSSLVAVQQAAQALLLGDCDIALAGATAVHVPQVLGYRYVKGSILSKTGRLRAFDAGADGTVGGTGVAAVVLKRLDRAVADGDTVHGVIRGWGVTNDGADKKAYAAPSARGQRDAIRLALRRAGVGAGTIGYLETHGTGTLKGDPIEFAGAAAAFREDTDRAGYCALGSVKANIGHLDVGSGLAGLIKTLLVLRHGVVPPMANFSRPNPLLALEGSPFYIPREPRPWPQGDTPRRAGLTSLGVGGTNVHLVLEQAPEPAPRTGRAAPPGLLVLSGSAPEALTANAAAFRDRLRERPGTDLADLVTTAALGRTHGRYRLAARGSTTAALADALDAWLAAGPGGRPAVTTGTVPREATADVVFLFTGQGSPYPGMARPLYERFPAVREVLDTCERHYRDLRGGSLLDGLLGTGAATAETWPTDIAQPALFALQCALVRLWRDAGVTPAAVAGHSVGEYAALCAAGALSLAEGLRLTAERGRLMRRLGRPGAMAAVPVGCPTALALAAEVPGVEVAVANGERSHVLAGSAAAVDRLCALLDGRGVRAERLAVDHAFHTAGTDPVLEPFRTVLEKVTFRPVTVPFVSGLDGTPRAPGWTPDAAYFVRQTREPVRFDRVLRALGGQQPAALVEIGPHTTLSGLARRALPGVPAVPSLRRGAGTAALWSAVGELHCAGADIRWQALLDGSGGRRIPLPGYRFQHEDHWTGPELFAVRSGTPARNGAVVAQHEAAVERILRSIVELTARYLSHDPETITGETSFFDLGADSLQMISVLRELEQEYSVKVAMRELFEETGTPRQLAVLIAGRMAGPVTAGPTAPAVIVSEPAAPEPAVAVEPAAPQPAVAAEPAAPEPAGAAVTGPRGGAAPEYATRAELEDLAQKLHQIAQIQLQMMSQLSQLLSLQTAAATVRLNGTVAK</sequence>
<dbReference type="RefSeq" id="WP_344090483.1">
    <property type="nucleotide sequence ID" value="NZ_BAAAHB010000028.1"/>
</dbReference>
<dbReference type="InterPro" id="IPR014031">
    <property type="entry name" value="Ketoacyl_synth_C"/>
</dbReference>
<evidence type="ECO:0000256" key="6">
    <source>
        <dbReference type="SAM" id="MobiDB-lite"/>
    </source>
</evidence>
<dbReference type="InterPro" id="IPR018201">
    <property type="entry name" value="Ketoacyl_synth_AS"/>
</dbReference>
<evidence type="ECO:0000313" key="10">
    <source>
        <dbReference type="Proteomes" id="UP001499895"/>
    </source>
</evidence>
<protein>
    <recommendedName>
        <fullName evidence="11">Type-I PKS</fullName>
    </recommendedName>
</protein>
<keyword evidence="5" id="KW-0012">Acyltransferase</keyword>
<evidence type="ECO:0000259" key="7">
    <source>
        <dbReference type="PROSITE" id="PS50075"/>
    </source>
</evidence>
<dbReference type="SMART" id="SM00827">
    <property type="entry name" value="PKS_AT"/>
    <property type="match status" value="1"/>
</dbReference>
<dbReference type="InterPro" id="IPR016039">
    <property type="entry name" value="Thiolase-like"/>
</dbReference>
<feature type="domain" description="Carrier" evidence="7">
    <location>
        <begin position="911"/>
        <end position="989"/>
    </location>
</feature>
<evidence type="ECO:0008006" key="11">
    <source>
        <dbReference type="Google" id="ProtNLM"/>
    </source>
</evidence>
<dbReference type="Pfam" id="PF00109">
    <property type="entry name" value="ketoacyl-synt"/>
    <property type="match status" value="1"/>
</dbReference>
<evidence type="ECO:0000256" key="1">
    <source>
        <dbReference type="ARBA" id="ARBA00022450"/>
    </source>
</evidence>
<comment type="caution">
    <text evidence="9">The sequence shown here is derived from an EMBL/GenBank/DDBJ whole genome shotgun (WGS) entry which is preliminary data.</text>
</comment>
<feature type="region of interest" description="Disordered" evidence="6">
    <location>
        <begin position="1019"/>
        <end position="1046"/>
    </location>
</feature>
<reference evidence="9 10" key="1">
    <citation type="journal article" date="2019" name="Int. J. Syst. Evol. Microbiol.">
        <title>The Global Catalogue of Microorganisms (GCM) 10K type strain sequencing project: providing services to taxonomists for standard genome sequencing and annotation.</title>
        <authorList>
            <consortium name="The Broad Institute Genomics Platform"/>
            <consortium name="The Broad Institute Genome Sequencing Center for Infectious Disease"/>
            <person name="Wu L."/>
            <person name="Ma J."/>
        </authorList>
    </citation>
    <scope>NUCLEOTIDE SEQUENCE [LARGE SCALE GENOMIC DNA]</scope>
    <source>
        <strain evidence="9 10">JCM 10649</strain>
    </source>
</reference>
<dbReference type="SUPFAM" id="SSF47336">
    <property type="entry name" value="ACP-like"/>
    <property type="match status" value="1"/>
</dbReference>
<dbReference type="EMBL" id="BAAAHB010000028">
    <property type="protein sequence ID" value="GAA0465845.1"/>
    <property type="molecule type" value="Genomic_DNA"/>
</dbReference>
<dbReference type="Gene3D" id="1.10.1200.10">
    <property type="entry name" value="ACP-like"/>
    <property type="match status" value="1"/>
</dbReference>
<proteinExistence type="predicted"/>
<dbReference type="SUPFAM" id="SSF53901">
    <property type="entry name" value="Thiolase-like"/>
    <property type="match status" value="1"/>
</dbReference>
<dbReference type="Gene3D" id="3.40.366.10">
    <property type="entry name" value="Malonyl-Coenzyme A Acyl Carrier Protein, domain 2"/>
    <property type="match status" value="1"/>
</dbReference>
<dbReference type="InterPro" id="IPR014030">
    <property type="entry name" value="Ketoacyl_synth_N"/>
</dbReference>
<dbReference type="InterPro" id="IPR036736">
    <property type="entry name" value="ACP-like_sf"/>
</dbReference>
<dbReference type="SMART" id="SM00823">
    <property type="entry name" value="PKS_PP"/>
    <property type="match status" value="1"/>
</dbReference>
<dbReference type="PANTHER" id="PTHR43775:SF37">
    <property type="entry name" value="SI:DKEY-61P9.11"/>
    <property type="match status" value="1"/>
</dbReference>
<dbReference type="Pfam" id="PF00550">
    <property type="entry name" value="PP-binding"/>
    <property type="match status" value="1"/>
</dbReference>
<dbReference type="InterPro" id="IPR016035">
    <property type="entry name" value="Acyl_Trfase/lysoPLipase"/>
</dbReference>
<evidence type="ECO:0000256" key="2">
    <source>
        <dbReference type="ARBA" id="ARBA00022553"/>
    </source>
</evidence>
<dbReference type="SUPFAM" id="SSF52151">
    <property type="entry name" value="FabD/lysophospholipase-like"/>
    <property type="match status" value="1"/>
</dbReference>
<evidence type="ECO:0000259" key="8">
    <source>
        <dbReference type="PROSITE" id="PS52004"/>
    </source>
</evidence>
<dbReference type="Gene3D" id="3.40.47.10">
    <property type="match status" value="1"/>
</dbReference>
<evidence type="ECO:0000313" key="9">
    <source>
        <dbReference type="EMBL" id="GAA0465845.1"/>
    </source>
</evidence>
<name>A0ABN1A2H1_9ACTN</name>
<dbReference type="InterPro" id="IPR020841">
    <property type="entry name" value="PKS_Beta-ketoAc_synthase_dom"/>
</dbReference>
<dbReference type="Gene3D" id="3.30.70.3290">
    <property type="match status" value="1"/>
</dbReference>
<evidence type="ECO:0000256" key="4">
    <source>
        <dbReference type="ARBA" id="ARBA00023194"/>
    </source>
</evidence>
<keyword evidence="1" id="KW-0596">Phosphopantetheine</keyword>
<dbReference type="InterPro" id="IPR009081">
    <property type="entry name" value="PP-bd_ACP"/>
</dbReference>
<dbReference type="CDD" id="cd00833">
    <property type="entry name" value="PKS"/>
    <property type="match status" value="1"/>
</dbReference>
<dbReference type="InterPro" id="IPR020806">
    <property type="entry name" value="PKS_PP-bd"/>
</dbReference>
<dbReference type="SMART" id="SM00825">
    <property type="entry name" value="PKS_KS"/>
    <property type="match status" value="1"/>
</dbReference>
<keyword evidence="10" id="KW-1185">Reference proteome</keyword>
<dbReference type="PROSITE" id="PS52004">
    <property type="entry name" value="KS3_2"/>
    <property type="match status" value="1"/>
</dbReference>
<evidence type="ECO:0000256" key="3">
    <source>
        <dbReference type="ARBA" id="ARBA00022679"/>
    </source>
</evidence>
<dbReference type="PANTHER" id="PTHR43775">
    <property type="entry name" value="FATTY ACID SYNTHASE"/>
    <property type="match status" value="1"/>
</dbReference>
<accession>A0ABN1A2H1</accession>
<gene>
    <name evidence="9" type="ORF">GCM10009544_30200</name>
</gene>
<keyword evidence="4" id="KW-0045">Antibiotic biosynthesis</keyword>
<dbReference type="SUPFAM" id="SSF55048">
    <property type="entry name" value="Probable ACP-binding domain of malonyl-CoA ACP transacylase"/>
    <property type="match status" value="1"/>
</dbReference>
<dbReference type="Pfam" id="PF02801">
    <property type="entry name" value="Ketoacyl-synt_C"/>
    <property type="match status" value="1"/>
</dbReference>
<dbReference type="Proteomes" id="UP001499895">
    <property type="component" value="Unassembled WGS sequence"/>
</dbReference>
<keyword evidence="2" id="KW-0597">Phosphoprotein</keyword>
<dbReference type="PROSITE" id="PS00606">
    <property type="entry name" value="KS3_1"/>
    <property type="match status" value="1"/>
</dbReference>